<feature type="transmembrane region" description="Helical" evidence="1">
    <location>
        <begin position="79"/>
        <end position="103"/>
    </location>
</feature>
<keyword evidence="1" id="KW-1133">Transmembrane helix</keyword>
<dbReference type="Proteomes" id="UP000828390">
    <property type="component" value="Unassembled WGS sequence"/>
</dbReference>
<organism evidence="2 3">
    <name type="scientific">Dreissena polymorpha</name>
    <name type="common">Zebra mussel</name>
    <name type="synonym">Mytilus polymorpha</name>
    <dbReference type="NCBI Taxonomy" id="45954"/>
    <lineage>
        <taxon>Eukaryota</taxon>
        <taxon>Metazoa</taxon>
        <taxon>Spiralia</taxon>
        <taxon>Lophotrochozoa</taxon>
        <taxon>Mollusca</taxon>
        <taxon>Bivalvia</taxon>
        <taxon>Autobranchia</taxon>
        <taxon>Heteroconchia</taxon>
        <taxon>Euheterodonta</taxon>
        <taxon>Imparidentia</taxon>
        <taxon>Neoheterodontei</taxon>
        <taxon>Myida</taxon>
        <taxon>Dreissenoidea</taxon>
        <taxon>Dreissenidae</taxon>
        <taxon>Dreissena</taxon>
    </lineage>
</organism>
<evidence type="ECO:0000313" key="3">
    <source>
        <dbReference type="Proteomes" id="UP000828390"/>
    </source>
</evidence>
<keyword evidence="1" id="KW-0812">Transmembrane</keyword>
<reference evidence="2" key="2">
    <citation type="submission" date="2020-11" db="EMBL/GenBank/DDBJ databases">
        <authorList>
            <person name="McCartney M.A."/>
            <person name="Auch B."/>
            <person name="Kono T."/>
            <person name="Mallez S."/>
            <person name="Becker A."/>
            <person name="Gohl D.M."/>
            <person name="Silverstein K.A.T."/>
            <person name="Koren S."/>
            <person name="Bechman K.B."/>
            <person name="Herman A."/>
            <person name="Abrahante J.E."/>
            <person name="Garbe J."/>
        </authorList>
    </citation>
    <scope>NUCLEOTIDE SEQUENCE</scope>
    <source>
        <strain evidence="2">Duluth1</strain>
        <tissue evidence="2">Whole animal</tissue>
    </source>
</reference>
<evidence type="ECO:0000313" key="2">
    <source>
        <dbReference type="EMBL" id="KAH3881064.1"/>
    </source>
</evidence>
<protein>
    <submittedName>
        <fullName evidence="2">Uncharacterized protein</fullName>
    </submittedName>
</protein>
<proteinExistence type="predicted"/>
<accession>A0A9D4MSM0</accession>
<keyword evidence="1" id="KW-0472">Membrane</keyword>
<dbReference type="EMBL" id="JAIWYP010000001">
    <property type="protein sequence ID" value="KAH3881064.1"/>
    <property type="molecule type" value="Genomic_DNA"/>
</dbReference>
<dbReference type="AlphaFoldDB" id="A0A9D4MSM0"/>
<comment type="caution">
    <text evidence="2">The sequence shown here is derived from an EMBL/GenBank/DDBJ whole genome shotgun (WGS) entry which is preliminary data.</text>
</comment>
<gene>
    <name evidence="2" type="ORF">DPMN_004988</name>
</gene>
<reference evidence="2" key="1">
    <citation type="journal article" date="2019" name="bioRxiv">
        <title>The Genome of the Zebra Mussel, Dreissena polymorpha: A Resource for Invasive Species Research.</title>
        <authorList>
            <person name="McCartney M.A."/>
            <person name="Auch B."/>
            <person name="Kono T."/>
            <person name="Mallez S."/>
            <person name="Zhang Y."/>
            <person name="Obille A."/>
            <person name="Becker A."/>
            <person name="Abrahante J.E."/>
            <person name="Garbe J."/>
            <person name="Badalamenti J.P."/>
            <person name="Herman A."/>
            <person name="Mangelson H."/>
            <person name="Liachko I."/>
            <person name="Sullivan S."/>
            <person name="Sone E.D."/>
            <person name="Koren S."/>
            <person name="Silverstein K.A.T."/>
            <person name="Beckman K.B."/>
            <person name="Gohl D.M."/>
        </authorList>
    </citation>
    <scope>NUCLEOTIDE SEQUENCE</scope>
    <source>
        <strain evidence="2">Duluth1</strain>
        <tissue evidence="2">Whole animal</tissue>
    </source>
</reference>
<evidence type="ECO:0000256" key="1">
    <source>
        <dbReference type="SAM" id="Phobius"/>
    </source>
</evidence>
<keyword evidence="3" id="KW-1185">Reference proteome</keyword>
<sequence>MRHWSGCGWSGVLRLHLHDLLHNDDGNNQSHHSQSTQHGYYSPEKRSKVVDDSFNVKAGAVTVADILVKDAMNSADEVVVTDIVAVVLLIVVTVVCDVIVGLLEANVTVCDIVVGLLAYEVCEAVNVDMLVDDVVVCVMFGPYVEDTIVDFAVVVTGLHMPPFWHGAEVQAVIRFSQ</sequence>
<name>A0A9D4MSM0_DREPO</name>